<accession>A0A927U5E3</accession>
<feature type="transmembrane region" description="Helical" evidence="1">
    <location>
        <begin position="54"/>
        <end position="73"/>
    </location>
</feature>
<dbReference type="AlphaFoldDB" id="A0A927U5E3"/>
<feature type="transmembrane region" description="Helical" evidence="1">
    <location>
        <begin position="85"/>
        <end position="106"/>
    </location>
</feature>
<feature type="transmembrane region" description="Helical" evidence="1">
    <location>
        <begin position="411"/>
        <end position="433"/>
    </location>
</feature>
<organism evidence="2 3">
    <name type="scientific">Pseudobutyrivibrio ruminis</name>
    <dbReference type="NCBI Taxonomy" id="46206"/>
    <lineage>
        <taxon>Bacteria</taxon>
        <taxon>Bacillati</taxon>
        <taxon>Bacillota</taxon>
        <taxon>Clostridia</taxon>
        <taxon>Lachnospirales</taxon>
        <taxon>Lachnospiraceae</taxon>
        <taxon>Pseudobutyrivibrio</taxon>
    </lineage>
</organism>
<keyword evidence="1" id="KW-1133">Transmembrane helix</keyword>
<reference evidence="2" key="1">
    <citation type="submission" date="2019-04" db="EMBL/GenBank/DDBJ databases">
        <title>Evolution of Biomass-Degrading Anaerobic Consortia Revealed by Metagenomics.</title>
        <authorList>
            <person name="Peng X."/>
        </authorList>
    </citation>
    <scope>NUCLEOTIDE SEQUENCE</scope>
    <source>
        <strain evidence="2">SIG311</strain>
    </source>
</reference>
<feature type="transmembrane region" description="Helical" evidence="1">
    <location>
        <begin position="379"/>
        <end position="399"/>
    </location>
</feature>
<sequence>MLAIILFLLVISAFSFFAAFRLDRTFESTISISCMGIVLILFLCGMVNLLGAGWIVVCLAAVGLYIYTFYWIGKNGVVHTIKKNLFNLITPGAVIFIVMSILIAYFNQDRLAMHTDEFSHWLDTVVIMTGIDAFGTAPDSTAIFPSYPPAMSLFQYLLEKINMTVTGDFSEWKVYYAYQLLAVAVMIWFAQMKELPVSKKLAGIISWPICLFVPLYFFAEVYSSLYIDPFLGVLGGCGFAAISITKKKDWVYSVYVTMLCAVLTLSKDVGIYLALFISLYYFVDFGSRNKAVGLQRNIKNVVKYGGNCMLPMLAMIVAKLLWKIELAVSSTEQKFSQPFDIAGTIETIKGNGSEFYTTVYDNFRQAITYRYIYYERLGFNYTSIMVLLVIAYVCLHVSLYRRGILNKVPAVAGAIIPGVAIIAYILSMFPLYISRFVEEEAVNLASFDRYCGIMFLTGLLLMFWLLRDMLIDADGKVLPVVLACLMLLSVQHSKKDDIDYYVSRQSVEASQEYRQAINVLAAEINATCEEDARILVVGDVSDNPYVPILSTISKPRWFMESSIYFNATPDENGEVGMSVEEFKELLKSNFDYVAIYSPTGAITENYSSVFIEGSKAEALQVYKVDSKGNLYQ</sequence>
<dbReference type="EMBL" id="SVER01000004">
    <property type="protein sequence ID" value="MBE5918611.1"/>
    <property type="molecule type" value="Genomic_DNA"/>
</dbReference>
<comment type="caution">
    <text evidence="2">The sequence shown here is derived from an EMBL/GenBank/DDBJ whole genome shotgun (WGS) entry which is preliminary data.</text>
</comment>
<evidence type="ECO:0000256" key="1">
    <source>
        <dbReference type="SAM" id="Phobius"/>
    </source>
</evidence>
<gene>
    <name evidence="2" type="ORF">E7272_02095</name>
</gene>
<keyword evidence="1" id="KW-0812">Transmembrane</keyword>
<feature type="transmembrane region" description="Helical" evidence="1">
    <location>
        <begin position="250"/>
        <end position="283"/>
    </location>
</feature>
<protein>
    <submittedName>
        <fullName evidence="2">Uncharacterized protein</fullName>
    </submittedName>
</protein>
<feature type="transmembrane region" description="Helical" evidence="1">
    <location>
        <begin position="28"/>
        <end position="47"/>
    </location>
</feature>
<feature type="transmembrane region" description="Helical" evidence="1">
    <location>
        <begin position="225"/>
        <end position="244"/>
    </location>
</feature>
<feature type="transmembrane region" description="Helical" evidence="1">
    <location>
        <begin position="172"/>
        <end position="189"/>
    </location>
</feature>
<evidence type="ECO:0000313" key="3">
    <source>
        <dbReference type="Proteomes" id="UP000766246"/>
    </source>
</evidence>
<name>A0A927U5E3_9FIRM</name>
<keyword evidence="1" id="KW-0472">Membrane</keyword>
<dbReference type="Proteomes" id="UP000766246">
    <property type="component" value="Unassembled WGS sequence"/>
</dbReference>
<proteinExistence type="predicted"/>
<feature type="transmembrane region" description="Helical" evidence="1">
    <location>
        <begin position="201"/>
        <end position="218"/>
    </location>
</feature>
<feature type="transmembrane region" description="Helical" evidence="1">
    <location>
        <begin position="445"/>
        <end position="466"/>
    </location>
</feature>
<evidence type="ECO:0000313" key="2">
    <source>
        <dbReference type="EMBL" id="MBE5918611.1"/>
    </source>
</evidence>